<feature type="coiled-coil region" evidence="1">
    <location>
        <begin position="14"/>
        <end position="41"/>
    </location>
</feature>
<dbReference type="Proteomes" id="UP000256964">
    <property type="component" value="Unassembled WGS sequence"/>
</dbReference>
<name>A0A371CTF8_9APHY</name>
<sequence>MQSKAVHDTTVRAIEDLNSTIRSIRQAFRRVREDLQRFDNEGHRGENGVVLQLSPEWDTLQWHLHQILDTSRDNAAEAAAYMRQFTVSMLEDVDESDYATLKDEVSIFKALMLAETKLIDRKATKGFSQLVDDVYLFANRIDLVVEDEDVHIKDTLHAAQHRISDLHFSLEQISSDTTKMAAECLASFATTALGVGLAIVTLSPDAFVLAITTSAVASGHSNSQLIKLRHSEKYVKQELKTCSKEIMRLMDQDDTLCRYKVSLICTPWSDMKELSSKITTFDYIWQSLKTDLHSFNEQRGHTVNPKLKITKLFQKKIASTRGLYNTLIFLLEQYAKGSADKEDEETLRDSDDDDGQRKKQEACLDFDSLSRFSHSAIAVNVGRAIDHASPRSWAPYHEAQAALESHTDAEAGRAEDVRSELKDAMSYLLVRLGLTSHLRLLNPFTASSEQRADISTADVYKYSDSQGRMQTSNAWDVWVDYGKLHPDSQSPMTREGWSYICWSIERYLPASLAGYILIYCWTYFGTEMRFSIISQTSLPGERRIAS</sequence>
<dbReference type="AlphaFoldDB" id="A0A371CTF8"/>
<gene>
    <name evidence="2" type="ORF">OH76DRAFT_1474788</name>
</gene>
<reference evidence="2 3" key="1">
    <citation type="journal article" date="2018" name="Biotechnol. Biofuels">
        <title>Integrative visual omics of the white-rot fungus Polyporus brumalis exposes the biotechnological potential of its oxidative enzymes for delignifying raw plant biomass.</title>
        <authorList>
            <person name="Miyauchi S."/>
            <person name="Rancon A."/>
            <person name="Drula E."/>
            <person name="Hage H."/>
            <person name="Chaduli D."/>
            <person name="Favel A."/>
            <person name="Grisel S."/>
            <person name="Henrissat B."/>
            <person name="Herpoel-Gimbert I."/>
            <person name="Ruiz-Duenas F.J."/>
            <person name="Chevret D."/>
            <person name="Hainaut M."/>
            <person name="Lin J."/>
            <person name="Wang M."/>
            <person name="Pangilinan J."/>
            <person name="Lipzen A."/>
            <person name="Lesage-Meessen L."/>
            <person name="Navarro D."/>
            <person name="Riley R."/>
            <person name="Grigoriev I.V."/>
            <person name="Zhou S."/>
            <person name="Raouche S."/>
            <person name="Rosso M.N."/>
        </authorList>
    </citation>
    <scope>NUCLEOTIDE SEQUENCE [LARGE SCALE GENOMIC DNA]</scope>
    <source>
        <strain evidence="2 3">BRFM 1820</strain>
    </source>
</reference>
<dbReference type="OrthoDB" id="2739860at2759"/>
<evidence type="ECO:0000313" key="3">
    <source>
        <dbReference type="Proteomes" id="UP000256964"/>
    </source>
</evidence>
<evidence type="ECO:0000313" key="2">
    <source>
        <dbReference type="EMBL" id="RDX43565.1"/>
    </source>
</evidence>
<dbReference type="EMBL" id="KZ857462">
    <property type="protein sequence ID" value="RDX43565.1"/>
    <property type="molecule type" value="Genomic_DNA"/>
</dbReference>
<protein>
    <submittedName>
        <fullName evidence="2">Uncharacterized protein</fullName>
    </submittedName>
</protein>
<proteinExistence type="predicted"/>
<keyword evidence="1" id="KW-0175">Coiled coil</keyword>
<accession>A0A371CTF8</accession>
<evidence type="ECO:0000256" key="1">
    <source>
        <dbReference type="SAM" id="Coils"/>
    </source>
</evidence>
<organism evidence="2 3">
    <name type="scientific">Lentinus brumalis</name>
    <dbReference type="NCBI Taxonomy" id="2498619"/>
    <lineage>
        <taxon>Eukaryota</taxon>
        <taxon>Fungi</taxon>
        <taxon>Dikarya</taxon>
        <taxon>Basidiomycota</taxon>
        <taxon>Agaricomycotina</taxon>
        <taxon>Agaricomycetes</taxon>
        <taxon>Polyporales</taxon>
        <taxon>Polyporaceae</taxon>
        <taxon>Lentinus</taxon>
    </lineage>
</organism>
<keyword evidence="3" id="KW-1185">Reference proteome</keyword>